<dbReference type="EMBL" id="BAABBR010000001">
    <property type="protein sequence ID" value="GAA4042217.1"/>
    <property type="molecule type" value="Genomic_DNA"/>
</dbReference>
<organism evidence="1 2">
    <name type="scientific">Sphingomonas rosea</name>
    <dbReference type="NCBI Taxonomy" id="335605"/>
    <lineage>
        <taxon>Bacteria</taxon>
        <taxon>Pseudomonadati</taxon>
        <taxon>Pseudomonadota</taxon>
        <taxon>Alphaproteobacteria</taxon>
        <taxon>Sphingomonadales</taxon>
        <taxon>Sphingomonadaceae</taxon>
        <taxon>Sphingomonas</taxon>
    </lineage>
</organism>
<protein>
    <submittedName>
        <fullName evidence="1">Uncharacterized protein</fullName>
    </submittedName>
</protein>
<reference evidence="2" key="1">
    <citation type="journal article" date="2019" name="Int. J. Syst. Evol. Microbiol.">
        <title>The Global Catalogue of Microorganisms (GCM) 10K type strain sequencing project: providing services to taxonomists for standard genome sequencing and annotation.</title>
        <authorList>
            <consortium name="The Broad Institute Genomics Platform"/>
            <consortium name="The Broad Institute Genome Sequencing Center for Infectious Disease"/>
            <person name="Wu L."/>
            <person name="Ma J."/>
        </authorList>
    </citation>
    <scope>NUCLEOTIDE SEQUENCE [LARGE SCALE GENOMIC DNA]</scope>
    <source>
        <strain evidence="2">JCM 17564</strain>
    </source>
</reference>
<evidence type="ECO:0000313" key="2">
    <source>
        <dbReference type="Proteomes" id="UP001424459"/>
    </source>
</evidence>
<proteinExistence type="predicted"/>
<evidence type="ECO:0000313" key="1">
    <source>
        <dbReference type="EMBL" id="GAA4042217.1"/>
    </source>
</evidence>
<accession>A0ABP7UFI0</accession>
<keyword evidence="2" id="KW-1185">Reference proteome</keyword>
<gene>
    <name evidence="1" type="ORF">GCM10022281_24170</name>
</gene>
<name>A0ABP7UFI0_9SPHN</name>
<dbReference type="Proteomes" id="UP001424459">
    <property type="component" value="Unassembled WGS sequence"/>
</dbReference>
<comment type="caution">
    <text evidence="1">The sequence shown here is derived from an EMBL/GenBank/DDBJ whole genome shotgun (WGS) entry which is preliminary data.</text>
</comment>
<sequence length="131" mass="14371">MIREIRRDGGRLFALVGEGKTPLRLVYDLSPDGNGAALKEFVKGLLHVAGRDFETAVESGSAVVAGTRRELWASRNKGWLAPQDIQEVNALLLRLSELTSQPRSAGRDRLVSVAFMMSPIDPKGKRRQGES</sequence>